<dbReference type="Pfam" id="PF25984">
    <property type="entry name" value="BSH_YknX"/>
    <property type="match status" value="1"/>
</dbReference>
<proteinExistence type="predicted"/>
<dbReference type="AlphaFoldDB" id="A0A1E5JL87"/>
<keyword evidence="4" id="KW-1185">Reference proteome</keyword>
<dbReference type="STRING" id="45071.Lpar_3007"/>
<feature type="coiled-coil region" evidence="1">
    <location>
        <begin position="154"/>
        <end position="181"/>
    </location>
</feature>
<dbReference type="GO" id="GO:0015562">
    <property type="term" value="F:efflux transmembrane transporter activity"/>
    <property type="evidence" value="ECO:0007669"/>
    <property type="project" value="TreeGrafter"/>
</dbReference>
<keyword evidence="1" id="KW-0175">Coiled coil</keyword>
<reference evidence="3 4" key="1">
    <citation type="submission" date="2016-02" db="EMBL/GenBank/DDBJ databases">
        <title>Secondary metabolites in Legionella.</title>
        <authorList>
            <person name="Tobias N.J."/>
            <person name="Bode H.B."/>
        </authorList>
    </citation>
    <scope>NUCLEOTIDE SEQUENCE [LARGE SCALE GENOMIC DNA]</scope>
    <source>
        <strain evidence="3 4">DSM 19216</strain>
    </source>
</reference>
<gene>
    <name evidence="3" type="primary">aaeA_2</name>
    <name evidence="3" type="ORF">lpari_03769</name>
</gene>
<sequence>MKRKIMCASFLLLLIIGLCLSFLLSRKMIMPQNISAPVAAKEEIIAPAILDSGNDMTHVPSIQSGIVKKINVTVGQMVKKGDILFSLDDTIGLHNVTVSQIALQQAKNNFMIQTKNLKHLQSQLRRLKSIDKRAINPAELREKEYDVKMGRIQIKQLQHSLDAAKANLRNAELALNQFNIASPKDGIVLQVNAHVDEFVGAGSQVILLGDDQKVIVRISIEERDAKKYSPEASVYLTENKLKIPLTFIQLERYIITNDRLNARVQEALYFFNRKDHPDLAAGRQLDAHITVKKKT</sequence>
<evidence type="ECO:0000259" key="2">
    <source>
        <dbReference type="Pfam" id="PF25984"/>
    </source>
</evidence>
<dbReference type="Gene3D" id="2.40.30.170">
    <property type="match status" value="1"/>
</dbReference>
<protein>
    <submittedName>
        <fullName evidence="3">p-hydroxybenzoic acid efflux pump subunit AaeA</fullName>
    </submittedName>
</protein>
<comment type="caution">
    <text evidence="3">The sequence shown here is derived from an EMBL/GenBank/DDBJ whole genome shotgun (WGS) entry which is preliminary data.</text>
</comment>
<evidence type="ECO:0000313" key="3">
    <source>
        <dbReference type="EMBL" id="OEH45289.1"/>
    </source>
</evidence>
<dbReference type="Proteomes" id="UP000095229">
    <property type="component" value="Unassembled WGS sequence"/>
</dbReference>
<dbReference type="OrthoDB" id="9785187at2"/>
<dbReference type="GO" id="GO:1990281">
    <property type="term" value="C:efflux pump complex"/>
    <property type="evidence" value="ECO:0007669"/>
    <property type="project" value="TreeGrafter"/>
</dbReference>
<feature type="domain" description="YknX-like barrel-sandwich hybrid" evidence="2">
    <location>
        <begin position="61"/>
        <end position="196"/>
    </location>
</feature>
<dbReference type="EMBL" id="LSOG01000104">
    <property type="protein sequence ID" value="OEH45289.1"/>
    <property type="molecule type" value="Genomic_DNA"/>
</dbReference>
<dbReference type="SUPFAM" id="SSF111369">
    <property type="entry name" value="HlyD-like secretion proteins"/>
    <property type="match status" value="1"/>
</dbReference>
<dbReference type="InterPro" id="IPR058639">
    <property type="entry name" value="BSH_YknX-like"/>
</dbReference>
<name>A0A1E5JL87_9GAMM</name>
<dbReference type="Gene3D" id="2.40.50.100">
    <property type="match status" value="1"/>
</dbReference>
<accession>A0A1E5JL87</accession>
<evidence type="ECO:0000256" key="1">
    <source>
        <dbReference type="SAM" id="Coils"/>
    </source>
</evidence>
<dbReference type="Gene3D" id="1.10.287.470">
    <property type="entry name" value="Helix hairpin bin"/>
    <property type="match status" value="1"/>
</dbReference>
<dbReference type="RefSeq" id="WP_058518710.1">
    <property type="nucleotide sequence ID" value="NZ_CAAAIE010000001.1"/>
</dbReference>
<organism evidence="3 4">
    <name type="scientific">Legionella parisiensis</name>
    <dbReference type="NCBI Taxonomy" id="45071"/>
    <lineage>
        <taxon>Bacteria</taxon>
        <taxon>Pseudomonadati</taxon>
        <taxon>Pseudomonadota</taxon>
        <taxon>Gammaproteobacteria</taxon>
        <taxon>Legionellales</taxon>
        <taxon>Legionellaceae</taxon>
        <taxon>Legionella</taxon>
    </lineage>
</organism>
<dbReference type="PANTHER" id="PTHR30469">
    <property type="entry name" value="MULTIDRUG RESISTANCE PROTEIN MDTA"/>
    <property type="match status" value="1"/>
</dbReference>
<evidence type="ECO:0000313" key="4">
    <source>
        <dbReference type="Proteomes" id="UP000095229"/>
    </source>
</evidence>
<dbReference type="PATRIC" id="fig|45071.6.peg.3234"/>